<evidence type="ECO:0008006" key="5">
    <source>
        <dbReference type="Google" id="ProtNLM"/>
    </source>
</evidence>
<protein>
    <recommendedName>
        <fullName evidence="5">Transmembrane protein</fullName>
    </recommendedName>
</protein>
<accession>A0A8J8T570</accession>
<gene>
    <name evidence="3" type="ORF">FGO68_gene8885</name>
</gene>
<feature type="compositionally biased region" description="Polar residues" evidence="1">
    <location>
        <begin position="327"/>
        <end position="342"/>
    </location>
</feature>
<organism evidence="3 4">
    <name type="scientific">Halteria grandinella</name>
    <dbReference type="NCBI Taxonomy" id="5974"/>
    <lineage>
        <taxon>Eukaryota</taxon>
        <taxon>Sar</taxon>
        <taxon>Alveolata</taxon>
        <taxon>Ciliophora</taxon>
        <taxon>Intramacronucleata</taxon>
        <taxon>Spirotrichea</taxon>
        <taxon>Stichotrichia</taxon>
        <taxon>Sporadotrichida</taxon>
        <taxon>Halteriidae</taxon>
        <taxon>Halteria</taxon>
    </lineage>
</organism>
<dbReference type="Proteomes" id="UP000785679">
    <property type="component" value="Unassembled WGS sequence"/>
</dbReference>
<proteinExistence type="predicted"/>
<dbReference type="EMBL" id="RRYP01005711">
    <property type="protein sequence ID" value="TNV81813.1"/>
    <property type="molecule type" value="Genomic_DNA"/>
</dbReference>
<keyword evidence="2" id="KW-0812">Transmembrane</keyword>
<evidence type="ECO:0000256" key="1">
    <source>
        <dbReference type="SAM" id="MobiDB-lite"/>
    </source>
</evidence>
<feature type="transmembrane region" description="Helical" evidence="2">
    <location>
        <begin position="31"/>
        <end position="54"/>
    </location>
</feature>
<keyword evidence="2" id="KW-1133">Transmembrane helix</keyword>
<sequence>MKQAKLNQPNQIAVPIVQQSWKNKIIKSVKFIGSAIISCVGCIVSAILLLIYLICKFSIEQLEFNQKFFIANSFHKFWQNQEHRYELGSMEHVSMKWGIIDNYTISNPLADKMGPKQIHVEYDGQIYHNRPHGVGTIRCKQLSEDQCPIEFGSVQFQHGKLHGGPMFFKLQNGRRLYFEEFRNDAPIKSSILYDKQGEEELLTSIDNQIDACGSIMEISQHHHAKISDKEYSRQIQQKEITGTEFIGSEEVDQGQSLEMEALDLEELLVKLMNNISMSEHLSNPKCKILSSKCQTKRPSTQFSHLLKKKPNQLSLRQLRANQRKSHQFNQTRVSTMSRQSAM</sequence>
<comment type="caution">
    <text evidence="3">The sequence shown here is derived from an EMBL/GenBank/DDBJ whole genome shotgun (WGS) entry which is preliminary data.</text>
</comment>
<name>A0A8J8T570_HALGN</name>
<keyword evidence="2" id="KW-0472">Membrane</keyword>
<evidence type="ECO:0000256" key="2">
    <source>
        <dbReference type="SAM" id="Phobius"/>
    </source>
</evidence>
<feature type="region of interest" description="Disordered" evidence="1">
    <location>
        <begin position="321"/>
        <end position="342"/>
    </location>
</feature>
<keyword evidence="4" id="KW-1185">Reference proteome</keyword>
<evidence type="ECO:0000313" key="4">
    <source>
        <dbReference type="Proteomes" id="UP000785679"/>
    </source>
</evidence>
<dbReference type="AlphaFoldDB" id="A0A8J8T570"/>
<evidence type="ECO:0000313" key="3">
    <source>
        <dbReference type="EMBL" id="TNV81813.1"/>
    </source>
</evidence>
<reference evidence="3" key="1">
    <citation type="submission" date="2019-06" db="EMBL/GenBank/DDBJ databases">
        <authorList>
            <person name="Zheng W."/>
        </authorList>
    </citation>
    <scope>NUCLEOTIDE SEQUENCE</scope>
    <source>
        <strain evidence="3">QDHG01</strain>
    </source>
</reference>